<dbReference type="Pfam" id="PF01336">
    <property type="entry name" value="tRNA_anti-codon"/>
    <property type="match status" value="1"/>
</dbReference>
<dbReference type="SUPFAM" id="SSF89550">
    <property type="entry name" value="PHP domain-like"/>
    <property type="match status" value="1"/>
</dbReference>
<comment type="subcellular location">
    <subcellularLocation>
        <location evidence="1">Cytoplasm</location>
    </subcellularLocation>
</comment>
<organism evidence="14 15">
    <name type="scientific">Hyphomonas atlantica</name>
    <dbReference type="NCBI Taxonomy" id="1280948"/>
    <lineage>
        <taxon>Bacteria</taxon>
        <taxon>Pseudomonadati</taxon>
        <taxon>Pseudomonadota</taxon>
        <taxon>Alphaproteobacteria</taxon>
        <taxon>Hyphomonadales</taxon>
        <taxon>Hyphomonadaceae</taxon>
        <taxon>Hyphomonas</taxon>
    </lineage>
</organism>
<dbReference type="CDD" id="cd07433">
    <property type="entry name" value="PHP_PolIIIA_DnaE1"/>
    <property type="match status" value="1"/>
</dbReference>
<dbReference type="GO" id="GO:0008408">
    <property type="term" value="F:3'-5' exonuclease activity"/>
    <property type="evidence" value="ECO:0007669"/>
    <property type="project" value="InterPro"/>
</dbReference>
<accession>A0A059DX32</accession>
<keyword evidence="15" id="KW-1185">Reference proteome</keyword>
<dbReference type="InterPro" id="IPR011708">
    <property type="entry name" value="DNA_pol3_alpha_NTPase_dom"/>
</dbReference>
<evidence type="ECO:0000256" key="7">
    <source>
        <dbReference type="ARBA" id="ARBA00022695"/>
    </source>
</evidence>
<evidence type="ECO:0000259" key="13">
    <source>
        <dbReference type="SMART" id="SM00481"/>
    </source>
</evidence>
<comment type="caution">
    <text evidence="14">The sequence shown here is derived from an EMBL/GenBank/DDBJ whole genome shotgun (WGS) entry which is preliminary data.</text>
</comment>
<comment type="similarity">
    <text evidence="2">Belongs to the DNA polymerase type-C family. DnaE subfamily.</text>
</comment>
<dbReference type="InterPro" id="IPR016195">
    <property type="entry name" value="Pol/histidinol_Pase-like"/>
</dbReference>
<dbReference type="PATRIC" id="fig|1280948.3.peg.3275"/>
<comment type="catalytic activity">
    <reaction evidence="12">
        <text>DNA(n) + a 2'-deoxyribonucleoside 5'-triphosphate = DNA(n+1) + diphosphate</text>
        <dbReference type="Rhea" id="RHEA:22508"/>
        <dbReference type="Rhea" id="RHEA-COMP:17339"/>
        <dbReference type="Rhea" id="RHEA-COMP:17340"/>
        <dbReference type="ChEBI" id="CHEBI:33019"/>
        <dbReference type="ChEBI" id="CHEBI:61560"/>
        <dbReference type="ChEBI" id="CHEBI:173112"/>
        <dbReference type="EC" id="2.7.7.7"/>
    </reaction>
</comment>
<dbReference type="Pfam" id="PF07733">
    <property type="entry name" value="DNA_pol3_alpha"/>
    <property type="match status" value="1"/>
</dbReference>
<comment type="function">
    <text evidence="10">DNA polymerase III is a complex, multichain enzyme responsible for most of the replicative synthesis in bacteria. This DNA polymerase also exhibits 3' to 5' exonuclease activity. The alpha chain is the DNA polymerase.</text>
</comment>
<protein>
    <recommendedName>
        <fullName evidence="4">DNA polymerase III subunit alpha</fullName>
        <ecNumber evidence="3">2.7.7.7</ecNumber>
    </recommendedName>
</protein>
<dbReference type="InterPro" id="IPR004365">
    <property type="entry name" value="NA-bd_OB_tRNA"/>
</dbReference>
<dbReference type="EC" id="2.7.7.7" evidence="3"/>
<dbReference type="CDD" id="cd04485">
    <property type="entry name" value="DnaE_OBF"/>
    <property type="match status" value="1"/>
</dbReference>
<dbReference type="PANTHER" id="PTHR32294:SF0">
    <property type="entry name" value="DNA POLYMERASE III SUBUNIT ALPHA"/>
    <property type="match status" value="1"/>
</dbReference>
<dbReference type="GO" id="GO:0003887">
    <property type="term" value="F:DNA-directed DNA polymerase activity"/>
    <property type="evidence" value="ECO:0007669"/>
    <property type="project" value="UniProtKB-KW"/>
</dbReference>
<dbReference type="GO" id="GO:0006260">
    <property type="term" value="P:DNA replication"/>
    <property type="evidence" value="ECO:0007669"/>
    <property type="project" value="UniProtKB-KW"/>
</dbReference>
<dbReference type="InterPro" id="IPR004013">
    <property type="entry name" value="PHP_dom"/>
</dbReference>
<dbReference type="SMART" id="SM00481">
    <property type="entry name" value="POLIIIAc"/>
    <property type="match status" value="1"/>
</dbReference>
<dbReference type="Gene3D" id="1.10.10.1600">
    <property type="entry name" value="Bacterial DNA polymerase III alpha subunit, thumb domain"/>
    <property type="match status" value="1"/>
</dbReference>
<dbReference type="eggNOG" id="COG0587">
    <property type="taxonomic scope" value="Bacteria"/>
</dbReference>
<evidence type="ECO:0000256" key="5">
    <source>
        <dbReference type="ARBA" id="ARBA00022490"/>
    </source>
</evidence>
<evidence type="ECO:0000256" key="10">
    <source>
        <dbReference type="ARBA" id="ARBA00025611"/>
    </source>
</evidence>
<dbReference type="Pfam" id="PF02811">
    <property type="entry name" value="PHP"/>
    <property type="match status" value="1"/>
</dbReference>
<comment type="subunit">
    <text evidence="11">DNA polymerase III contains a core (composed of alpha, epsilon and theta chains) that associates with a tau subunit. This core dimerizes to form the POLIII' complex. PolIII' associates with the gamma complex (composed of gamma, delta, delta', psi and chi chains) and with the beta chain to form the complete DNA polymerase III complex.</text>
</comment>
<dbReference type="Pfam" id="PF17657">
    <property type="entry name" value="DNA_pol3_finger"/>
    <property type="match status" value="1"/>
</dbReference>
<name>A0A059DX32_9PROT</name>
<evidence type="ECO:0000256" key="3">
    <source>
        <dbReference type="ARBA" id="ARBA00012417"/>
    </source>
</evidence>
<reference evidence="14 15" key="1">
    <citation type="journal article" date="2014" name="Antonie Van Leeuwenhoek">
        <title>Hyphomonas beringensis sp. nov. and Hyphomonas chukchiensis sp. nov., isolated from surface seawater of the Bering Sea and Chukchi Sea.</title>
        <authorList>
            <person name="Li C."/>
            <person name="Lai Q."/>
            <person name="Li G."/>
            <person name="Dong C."/>
            <person name="Wang J."/>
            <person name="Liao Y."/>
            <person name="Shao Z."/>
        </authorList>
    </citation>
    <scope>NUCLEOTIDE SEQUENCE [LARGE SCALE GENOMIC DNA]</scope>
    <source>
        <strain evidence="14 15">22II1-22F38</strain>
    </source>
</reference>
<dbReference type="GO" id="GO:0003676">
    <property type="term" value="F:nucleic acid binding"/>
    <property type="evidence" value="ECO:0007669"/>
    <property type="project" value="InterPro"/>
</dbReference>
<evidence type="ECO:0000256" key="9">
    <source>
        <dbReference type="ARBA" id="ARBA00022932"/>
    </source>
</evidence>
<dbReference type="InterPro" id="IPR004805">
    <property type="entry name" value="DnaE2/DnaE/PolC"/>
</dbReference>
<keyword evidence="8" id="KW-0235">DNA replication</keyword>
<dbReference type="STRING" id="1280948.HY36_10765"/>
<keyword evidence="5" id="KW-0963">Cytoplasm</keyword>
<dbReference type="Gene3D" id="1.10.150.870">
    <property type="match status" value="1"/>
</dbReference>
<dbReference type="NCBIfam" id="TIGR00594">
    <property type="entry name" value="polc"/>
    <property type="match status" value="1"/>
</dbReference>
<evidence type="ECO:0000256" key="8">
    <source>
        <dbReference type="ARBA" id="ARBA00022705"/>
    </source>
</evidence>
<keyword evidence="9" id="KW-0239">DNA-directed DNA polymerase</keyword>
<dbReference type="NCBIfam" id="NF004226">
    <property type="entry name" value="PRK05673.1"/>
    <property type="match status" value="1"/>
</dbReference>
<evidence type="ECO:0000256" key="6">
    <source>
        <dbReference type="ARBA" id="ARBA00022679"/>
    </source>
</evidence>
<dbReference type="Pfam" id="PF14579">
    <property type="entry name" value="HHH_6"/>
    <property type="match status" value="1"/>
</dbReference>
<dbReference type="OrthoDB" id="9803237at2"/>
<dbReference type="Gene3D" id="3.20.20.140">
    <property type="entry name" value="Metal-dependent hydrolases"/>
    <property type="match status" value="1"/>
</dbReference>
<keyword evidence="6" id="KW-0808">Transferase</keyword>
<dbReference type="InterPro" id="IPR049821">
    <property type="entry name" value="PolIIIA_DnaE1_PHP"/>
</dbReference>
<dbReference type="AlphaFoldDB" id="A0A059DX32"/>
<dbReference type="InterPro" id="IPR040982">
    <property type="entry name" value="DNA_pol3_finger"/>
</dbReference>
<dbReference type="GeneID" id="92501011"/>
<dbReference type="EMBL" id="AWFH01000062">
    <property type="protein sequence ID" value="KCZ57984.1"/>
    <property type="molecule type" value="Genomic_DNA"/>
</dbReference>
<dbReference type="InterPro" id="IPR003141">
    <property type="entry name" value="Pol/His_phosphatase_N"/>
</dbReference>
<keyword evidence="7" id="KW-0548">Nucleotidyltransferase</keyword>
<dbReference type="GO" id="GO:0005737">
    <property type="term" value="C:cytoplasm"/>
    <property type="evidence" value="ECO:0007669"/>
    <property type="project" value="UniProtKB-SubCell"/>
</dbReference>
<evidence type="ECO:0000256" key="12">
    <source>
        <dbReference type="ARBA" id="ARBA00049244"/>
    </source>
</evidence>
<evidence type="ECO:0000256" key="11">
    <source>
        <dbReference type="ARBA" id="ARBA00026073"/>
    </source>
</evidence>
<evidence type="ECO:0000256" key="4">
    <source>
        <dbReference type="ARBA" id="ARBA00019114"/>
    </source>
</evidence>
<sequence>MTESTFIHLAVRSSYSLLESMITPKGLKAWCAEQGMPAIAITDRNNLFGALEISLTLTDAGIQPIMACCFDVTDGLPKSEPSRISLYAQNDVGYKRLMLLSSRAYLDAADGVPKLHRDLLLDNTEGLILLTGGAEGQVAKHLLKGRVADARTELSTLAAAYPGRCYVEITRHGTEDEYATEEGLVDLAYELSLPLVATHDARFMKSADAKAHDAMMCISNGQYLGQDDRKRVDPSQYLKTAGEMVSLFEDLPEAIANTSEIARRCAVKAETHKPILPNFSKEGRSESEELRKQAVEGLEFRLSAADKLYADRDTYFERLDYELSIIERMGFPGYFLIVSDFIKWAKENGIPVGPGRGSGAGSLVAWVLLITDLDPLRFDLLFERFLNPERVSMPDFDVDFCQERRGEVIRYVRDKYGADSVAMIITFGTLQAKAVVRDVGRVMQMPYGQVDRLAKLIPFNPANPPKLQDAIDDEPKFQDEIDADERVGELLEIALSLEGKYRNAGTHAAGVVIGDRPLVELVPLYNDPRADLPATQFNMKYAETAGLVKFDFLGLKTLTVIDRALKLIRRDGRDVGPEWQSLDDQATYDLMASGETLGVFQLEGAGMRDTLKKVRPHNLEDVIAIISLYRPGPMENIPVYVQGKEDPSSVVYQHPDLKPVLEATYGVPVYQEQVMRMAQEIAGYSLGEADLLRRAMGKKKVEEMIAQRKRFVEGAAELKGMEEKLANDIFDTMEKFAGYGFNKSHAAAYALIGYHTGYLKRHFPVEFLAASMSLDIGNTDKLAAFFQEAKRLKIPVLAPDVNSSTADFDVKDGAVVYALGALKGVGLEAMKHVVEIRERDGRFEDLYDFAERVDPKHVNKKAFESLSKAGAFDSFEPNRAKMLESAPLLANMAVSAAQDRQGGQGGLFGEAEPALRPVLPKAKAWNGQQKLDQEFKSIGFYFSGHPLDDVLEGLDRERVTLAMEVQDRAADGKPLEMIGVVRARSDKPARNGGKFAFLTLSDPSGEVEMMVFPETLSQNYDLLQVGNAVAITVGVKRNAEEIKLNAERVLKLEAARLSKAMGALKIRLAVGAFVGDLAGVVEHLTKLQDLEKGELLIEMPLEDGRVVTMKLPSTYTIGLSAQRALKEAPGVERVEPLKAA</sequence>
<evidence type="ECO:0000313" key="15">
    <source>
        <dbReference type="Proteomes" id="UP000024547"/>
    </source>
</evidence>
<evidence type="ECO:0000256" key="2">
    <source>
        <dbReference type="ARBA" id="ARBA00009496"/>
    </source>
</evidence>
<dbReference type="InterPro" id="IPR029460">
    <property type="entry name" value="DNAPol_HHH"/>
</dbReference>
<gene>
    <name evidence="14" type="ORF">HY36_10765</name>
</gene>
<dbReference type="RefSeq" id="WP_035555043.1">
    <property type="nucleotide sequence ID" value="NZ_AWFH01000062.1"/>
</dbReference>
<proteinExistence type="inferred from homology"/>
<dbReference type="PANTHER" id="PTHR32294">
    <property type="entry name" value="DNA POLYMERASE III SUBUNIT ALPHA"/>
    <property type="match status" value="1"/>
</dbReference>
<evidence type="ECO:0000313" key="14">
    <source>
        <dbReference type="EMBL" id="KCZ57984.1"/>
    </source>
</evidence>
<dbReference type="InterPro" id="IPR041931">
    <property type="entry name" value="DNA_pol3_alpha_thumb_dom"/>
</dbReference>
<dbReference type="Proteomes" id="UP000024547">
    <property type="component" value="Unassembled WGS sequence"/>
</dbReference>
<feature type="domain" description="Polymerase/histidinol phosphatase N-terminal" evidence="13">
    <location>
        <begin position="7"/>
        <end position="74"/>
    </location>
</feature>
<evidence type="ECO:0000256" key="1">
    <source>
        <dbReference type="ARBA" id="ARBA00004496"/>
    </source>
</evidence>